<sequence length="242" mass="27441">MIRANKHLAIDLALRQYTTEGPTSIFLTDSCGTSVAAITKTNDIKDLTPKFSKVSGIYAIQSSDLQFLYIGKSKDLYERLRGHRRSNSQYVQAKMKSKPGIWTYYIIETCPVSLLDDRESYYWYKLNCNLNLVEPGTQARRGQLYKEVTLLDAHKNILGKYTSITAVAEHLGVSTTVVKDSCHTNRPVKRKYWVKTDLSSPEIITKISYKQGSPIRIVALTLDGKEITRFDSALKAAVFFLR</sequence>
<keyword evidence="2" id="KW-0255">Endonuclease</keyword>
<dbReference type="CDD" id="cd00719">
    <property type="entry name" value="GIY-YIG_SF"/>
    <property type="match status" value="1"/>
</dbReference>
<evidence type="ECO:0000259" key="1">
    <source>
        <dbReference type="PROSITE" id="PS50164"/>
    </source>
</evidence>
<dbReference type="Pfam" id="PF01541">
    <property type="entry name" value="GIY-YIG"/>
    <property type="match status" value="1"/>
</dbReference>
<dbReference type="SMART" id="SM00465">
    <property type="entry name" value="GIYc"/>
    <property type="match status" value="1"/>
</dbReference>
<dbReference type="GO" id="GO:0004519">
    <property type="term" value="F:endonuclease activity"/>
    <property type="evidence" value="ECO:0007669"/>
    <property type="project" value="UniProtKB-KW"/>
</dbReference>
<accession>A0A4P8NQL3</accession>
<feature type="domain" description="GIY-YIG" evidence="1">
    <location>
        <begin position="53"/>
        <end position="132"/>
    </location>
</feature>
<keyword evidence="2" id="KW-0496">Mitochondrion</keyword>
<dbReference type="AlphaFoldDB" id="A0A4P8NQL3"/>
<dbReference type="InterPro" id="IPR000305">
    <property type="entry name" value="GIY-YIG_endonuc"/>
</dbReference>
<evidence type="ECO:0000313" key="2">
    <source>
        <dbReference type="EMBL" id="QCQ69098.1"/>
    </source>
</evidence>
<dbReference type="SUPFAM" id="SSF82771">
    <property type="entry name" value="GIY-YIG endonuclease"/>
    <property type="match status" value="1"/>
</dbReference>
<keyword evidence="2" id="KW-0540">Nuclease</keyword>
<name>A0A4P8NQL3_9FUNG</name>
<organism evidence="2">
    <name type="scientific">Powellomyces hirtus</name>
    <dbReference type="NCBI Taxonomy" id="109895"/>
    <lineage>
        <taxon>Eukaryota</taxon>
        <taxon>Fungi</taxon>
        <taxon>Fungi incertae sedis</taxon>
        <taxon>Chytridiomycota</taxon>
        <taxon>Chytridiomycota incertae sedis</taxon>
        <taxon>Chytridiomycetes</taxon>
        <taxon>Spizellomycetales</taxon>
        <taxon>Powellomycetaceae</taxon>
        <taxon>Powellomyces</taxon>
    </lineage>
</organism>
<dbReference type="InterPro" id="IPR035901">
    <property type="entry name" value="GIY-YIG_endonuc_sf"/>
</dbReference>
<reference evidence="2" key="1">
    <citation type="journal article" date="2018" name="BMC Evol. Biol.">
        <title>The linear mitochondrial genome of the quarantine chytrid Synchytrium endobioticum; insights into the evolution and recent history of an obligate biotrophic plant pathogen.</title>
        <authorList>
            <person name="van de Vossenberg B.T.L.H."/>
            <person name="Brankovics B."/>
            <person name="Nguyen H.D.T."/>
            <person name="van Gent-Pelzer M.P.E."/>
            <person name="Smith D."/>
            <person name="Dadej K."/>
            <person name="Przetakiewicz J."/>
            <person name="Kreuze J.F."/>
            <person name="Boerma M."/>
            <person name="van Leeuwen G.C.M."/>
            <person name="Andre Levesque C."/>
            <person name="van der Lee T.A.J."/>
        </authorList>
    </citation>
    <scope>NUCLEOTIDE SEQUENCE</scope>
    <source>
        <strain evidence="2">CBS 809.83</strain>
    </source>
</reference>
<geneLocation type="mitochondrion" evidence="2"/>
<dbReference type="Gene3D" id="3.40.1440.10">
    <property type="entry name" value="GIY-YIG endonuclease"/>
    <property type="match status" value="1"/>
</dbReference>
<protein>
    <submittedName>
        <fullName evidence="2">GIY-YIG endonuclease</fullName>
    </submittedName>
</protein>
<keyword evidence="2" id="KW-0378">Hydrolase</keyword>
<dbReference type="PROSITE" id="PS50164">
    <property type="entry name" value="GIY_YIG"/>
    <property type="match status" value="1"/>
</dbReference>
<gene>
    <name evidence="2" type="primary">orf242</name>
</gene>
<dbReference type="EMBL" id="MK292693">
    <property type="protein sequence ID" value="QCQ69098.1"/>
    <property type="molecule type" value="Genomic_DNA"/>
</dbReference>
<proteinExistence type="predicted"/>